<feature type="compositionally biased region" description="Basic and acidic residues" evidence="1">
    <location>
        <begin position="64"/>
        <end position="78"/>
    </location>
</feature>
<comment type="caution">
    <text evidence="2">The sequence shown here is derived from an EMBL/GenBank/DDBJ whole genome shotgun (WGS) entry which is preliminary data.</text>
</comment>
<protein>
    <submittedName>
        <fullName evidence="2">Uncharacterized protein</fullName>
    </submittedName>
</protein>
<sequence>MLVSAEEPQGEPAQIRKLSIMLQVTESSRDAFWHERKKEGVTVPTPAAEKEGTGSRGQVAPQEDGARAEVDNDSDAGRVSRRATVTQVDEAGMELVVVPVRFPILSLNFVRLESQGKRRLSVESTMILSNIITKLPVCRTRIQPGSLLSTRIQAEPAPSQLEEAWVLHLYILGLKKITAFQELRGCCICLNYFEPIWTCHILH</sequence>
<name>A0A9D4ZE71_ADICA</name>
<gene>
    <name evidence="2" type="ORF">GOP47_0012145</name>
</gene>
<proteinExistence type="predicted"/>
<accession>A0A9D4ZE71</accession>
<dbReference type="Proteomes" id="UP000886520">
    <property type="component" value="Chromosome 12"/>
</dbReference>
<reference evidence="2" key="1">
    <citation type="submission" date="2021-01" db="EMBL/GenBank/DDBJ databases">
        <title>Adiantum capillus-veneris genome.</title>
        <authorList>
            <person name="Fang Y."/>
            <person name="Liao Q."/>
        </authorList>
    </citation>
    <scope>NUCLEOTIDE SEQUENCE</scope>
    <source>
        <strain evidence="2">H3</strain>
        <tissue evidence="2">Leaf</tissue>
    </source>
</reference>
<organism evidence="2 3">
    <name type="scientific">Adiantum capillus-veneris</name>
    <name type="common">Maidenhair fern</name>
    <dbReference type="NCBI Taxonomy" id="13818"/>
    <lineage>
        <taxon>Eukaryota</taxon>
        <taxon>Viridiplantae</taxon>
        <taxon>Streptophyta</taxon>
        <taxon>Embryophyta</taxon>
        <taxon>Tracheophyta</taxon>
        <taxon>Polypodiopsida</taxon>
        <taxon>Polypodiidae</taxon>
        <taxon>Polypodiales</taxon>
        <taxon>Pteridineae</taxon>
        <taxon>Pteridaceae</taxon>
        <taxon>Vittarioideae</taxon>
        <taxon>Adiantum</taxon>
    </lineage>
</organism>
<dbReference type="EMBL" id="JABFUD020000012">
    <property type="protein sequence ID" value="KAI5072039.1"/>
    <property type="molecule type" value="Genomic_DNA"/>
</dbReference>
<evidence type="ECO:0000313" key="3">
    <source>
        <dbReference type="Proteomes" id="UP000886520"/>
    </source>
</evidence>
<evidence type="ECO:0000256" key="1">
    <source>
        <dbReference type="SAM" id="MobiDB-lite"/>
    </source>
</evidence>
<dbReference type="AlphaFoldDB" id="A0A9D4ZE71"/>
<feature type="region of interest" description="Disordered" evidence="1">
    <location>
        <begin position="31"/>
        <end position="81"/>
    </location>
</feature>
<feature type="compositionally biased region" description="Basic and acidic residues" evidence="1">
    <location>
        <begin position="31"/>
        <end position="40"/>
    </location>
</feature>
<keyword evidence="3" id="KW-1185">Reference proteome</keyword>
<evidence type="ECO:0000313" key="2">
    <source>
        <dbReference type="EMBL" id="KAI5072039.1"/>
    </source>
</evidence>